<name>A0A817S5P9_9BILA</name>
<proteinExistence type="predicted"/>
<evidence type="ECO:0000313" key="3">
    <source>
        <dbReference type="Proteomes" id="UP000663825"/>
    </source>
</evidence>
<evidence type="ECO:0000313" key="1">
    <source>
        <dbReference type="EMBL" id="CAF3286252.1"/>
    </source>
</evidence>
<sequence>MNHDLISGARFSNCGKYVFGGHHLFNKSHCRQLHHYNGNKVGSSPSLSLLNLCLMKLKHRNEASGPLNKLFFQDKPISKTLSFDLPNEPTEFTNVCIEQALRDKCSHVAIDINQQKLIGVSINVIENVNEQKNVFDGPQFKSGKLRYVMKVFADAHGQVDLFKTFHTDCLLHLLIVVVDENYRGLNLTG</sequence>
<dbReference type="EMBL" id="CAJNYD010002543">
    <property type="protein sequence ID" value="CAF3427451.1"/>
    <property type="molecule type" value="Genomic_DNA"/>
</dbReference>
<comment type="caution">
    <text evidence="1">The sequence shown here is derived from an EMBL/GenBank/DDBJ whole genome shotgun (WGS) entry which is preliminary data.</text>
</comment>
<dbReference type="OrthoDB" id="10032415at2759"/>
<dbReference type="Gene3D" id="3.40.630.30">
    <property type="match status" value="1"/>
</dbReference>
<dbReference type="Proteomes" id="UP000663833">
    <property type="component" value="Unassembled WGS sequence"/>
</dbReference>
<evidence type="ECO:0000313" key="2">
    <source>
        <dbReference type="EMBL" id="CAF3427451.1"/>
    </source>
</evidence>
<gene>
    <name evidence="2" type="ORF">LUA448_LOCUS20031</name>
    <name evidence="1" type="ORF">TIS948_LOCUS17211</name>
</gene>
<accession>A0A817S5P9</accession>
<protein>
    <submittedName>
        <fullName evidence="1">Uncharacterized protein</fullName>
    </submittedName>
</protein>
<dbReference type="Proteomes" id="UP000663825">
    <property type="component" value="Unassembled WGS sequence"/>
</dbReference>
<organism evidence="1 3">
    <name type="scientific">Rotaria socialis</name>
    <dbReference type="NCBI Taxonomy" id="392032"/>
    <lineage>
        <taxon>Eukaryota</taxon>
        <taxon>Metazoa</taxon>
        <taxon>Spiralia</taxon>
        <taxon>Gnathifera</taxon>
        <taxon>Rotifera</taxon>
        <taxon>Eurotatoria</taxon>
        <taxon>Bdelloidea</taxon>
        <taxon>Philodinida</taxon>
        <taxon>Philodinidae</taxon>
        <taxon>Rotaria</taxon>
    </lineage>
</organism>
<dbReference type="AlphaFoldDB" id="A0A817S5P9"/>
<reference evidence="1" key="1">
    <citation type="submission" date="2021-02" db="EMBL/GenBank/DDBJ databases">
        <authorList>
            <person name="Nowell W R."/>
        </authorList>
    </citation>
    <scope>NUCLEOTIDE SEQUENCE</scope>
</reference>
<dbReference type="EMBL" id="CAJNXB010002897">
    <property type="protein sequence ID" value="CAF3286252.1"/>
    <property type="molecule type" value="Genomic_DNA"/>
</dbReference>